<proteinExistence type="predicted"/>
<dbReference type="CDD" id="cd01544">
    <property type="entry name" value="PBP1_GalR"/>
    <property type="match status" value="1"/>
</dbReference>
<dbReference type="PROSITE" id="PS50932">
    <property type="entry name" value="HTH_LACI_2"/>
    <property type="match status" value="1"/>
</dbReference>
<name>A0A0B6ADH4_PRIM2</name>
<dbReference type="EMBL" id="CP009920">
    <property type="protein sequence ID" value="AJI21586.1"/>
    <property type="molecule type" value="Genomic_DNA"/>
</dbReference>
<dbReference type="SMART" id="SM00354">
    <property type="entry name" value="HTH_LACI"/>
    <property type="match status" value="1"/>
</dbReference>
<dbReference type="GO" id="GO:0003700">
    <property type="term" value="F:DNA-binding transcription factor activity"/>
    <property type="evidence" value="ECO:0007669"/>
    <property type="project" value="TreeGrafter"/>
</dbReference>
<dbReference type="InterPro" id="IPR046335">
    <property type="entry name" value="LacI/GalR-like_sensor"/>
</dbReference>
<dbReference type="GeneID" id="93643197"/>
<dbReference type="RefSeq" id="WP_034651249.1">
    <property type="nucleotide sequence ID" value="NZ_BCVB01000010.1"/>
</dbReference>
<reference evidence="4 5" key="1">
    <citation type="journal article" date="2015" name="Genome Announc.">
        <title>Complete genome sequences for 35 biothreat assay-relevant bacillus species.</title>
        <authorList>
            <person name="Johnson S.L."/>
            <person name="Daligault H.E."/>
            <person name="Davenport K.W."/>
            <person name="Jaissle J."/>
            <person name="Frey K.G."/>
            <person name="Ladner J.T."/>
            <person name="Broomall S.M."/>
            <person name="Bishop-Lilly K.A."/>
            <person name="Bruce D.C."/>
            <person name="Gibbons H.S."/>
            <person name="Coyne S.R."/>
            <person name="Lo C.C."/>
            <person name="Meincke L."/>
            <person name="Munk A.C."/>
            <person name="Koroleva G.I."/>
            <person name="Rosenzweig C.N."/>
            <person name="Palacios G.F."/>
            <person name="Redden C.L."/>
            <person name="Minogue T.D."/>
            <person name="Chain P.S."/>
        </authorList>
    </citation>
    <scope>NUCLEOTIDE SEQUENCE [LARGE SCALE GENOMIC DNA]</scope>
    <source>
        <strain evidence="5">ATCC 14581 / DSM 32 / JCM 2506 / NBRC 15308 / NCIMB 9376 / NCTC 10342 / NRRL B-14308 / VKM B-512</strain>
    </source>
</reference>
<dbReference type="AlphaFoldDB" id="A0A0B6ADH4"/>
<keyword evidence="2" id="KW-0238">DNA-binding</keyword>
<dbReference type="InterPro" id="IPR028082">
    <property type="entry name" value="Peripla_BP_I"/>
</dbReference>
<protein>
    <submittedName>
        <fullName evidence="4">Bacterial regulatory s, lacI family protein</fullName>
    </submittedName>
</protein>
<dbReference type="PANTHER" id="PTHR30146">
    <property type="entry name" value="LACI-RELATED TRANSCRIPTIONAL REPRESSOR"/>
    <property type="match status" value="1"/>
</dbReference>
<keyword evidence="3" id="KW-0804">Transcription</keyword>
<dbReference type="Gene3D" id="1.10.260.40">
    <property type="entry name" value="lambda repressor-like DNA-binding domains"/>
    <property type="match status" value="1"/>
</dbReference>
<dbReference type="Proteomes" id="UP000031829">
    <property type="component" value="Chromosome"/>
</dbReference>
<evidence type="ECO:0000313" key="5">
    <source>
        <dbReference type="Proteomes" id="UP000031829"/>
    </source>
</evidence>
<dbReference type="HOGENOM" id="CLU_037628_1_2_9"/>
<evidence type="ECO:0000313" key="4">
    <source>
        <dbReference type="EMBL" id="AJI21586.1"/>
    </source>
</evidence>
<dbReference type="GO" id="GO:0000976">
    <property type="term" value="F:transcription cis-regulatory region binding"/>
    <property type="evidence" value="ECO:0007669"/>
    <property type="project" value="TreeGrafter"/>
</dbReference>
<sequence>MATLKDIAAYANVSSSTVSRVLNNDHTLSVSEVTRERILHAAKELQYTPVKIRKGTANGKDIEAPKIGIIFAQSLEEELVDPFFSSIRHGIESQCAEKEIFTVKSFRLKGMKQEELLQDLDGVIVVGRVSPETVQEVSNHLDTIVFINHKADEDLYDSVMIDFEKATKHALNHLFDLGYKRIGYIGGTEREHYINGSSIIEDQRQTVFERVMHEKGLFDSEKVYVGEYSMNEGYELMGQAIKQGNLPEAFFIASDAMAIGAMRALQQSNIKIPEDVAIVSFDDVDIAAFASTPLTTVKVYTEEMGRQAVKMLVDRLSGRSVPLKVMVPTKLIYRESCGALLKKQ</sequence>
<evidence type="ECO:0000256" key="2">
    <source>
        <dbReference type="ARBA" id="ARBA00023125"/>
    </source>
</evidence>
<dbReference type="SUPFAM" id="SSF53822">
    <property type="entry name" value="Periplasmic binding protein-like I"/>
    <property type="match status" value="1"/>
</dbReference>
<dbReference type="PRINTS" id="PR00036">
    <property type="entry name" value="HTHLACI"/>
</dbReference>
<dbReference type="KEGG" id="bmeg:BG04_5244"/>
<dbReference type="SUPFAM" id="SSF47413">
    <property type="entry name" value="lambda repressor-like DNA-binding domains"/>
    <property type="match status" value="1"/>
</dbReference>
<dbReference type="InterPro" id="IPR000843">
    <property type="entry name" value="HTH_LacI"/>
</dbReference>
<organism evidence="4 5">
    <name type="scientific">Priestia megaterium (strain ATCC 14581 / DSM 32 / CCUG 1817 / JCM 2506 / NBRC 15308 / NCIMB 9376 / NCTC 10342 / NRRL B-14308 / VKM B-512 / Ford 19)</name>
    <name type="common">Bacillus megaterium</name>
    <dbReference type="NCBI Taxonomy" id="1348623"/>
    <lineage>
        <taxon>Bacteria</taxon>
        <taxon>Bacillati</taxon>
        <taxon>Bacillota</taxon>
        <taxon>Bacilli</taxon>
        <taxon>Bacillales</taxon>
        <taxon>Bacillaceae</taxon>
        <taxon>Priestia</taxon>
    </lineage>
</organism>
<gene>
    <name evidence="4" type="ORF">BG04_5244</name>
</gene>
<dbReference type="PANTHER" id="PTHR30146:SF149">
    <property type="entry name" value="HTH-TYPE TRANSCRIPTIONAL REGULATOR EBGR"/>
    <property type="match status" value="1"/>
</dbReference>
<evidence type="ECO:0000256" key="1">
    <source>
        <dbReference type="ARBA" id="ARBA00023015"/>
    </source>
</evidence>
<keyword evidence="1" id="KW-0805">Transcription regulation</keyword>
<dbReference type="CDD" id="cd01392">
    <property type="entry name" value="HTH_LacI"/>
    <property type="match status" value="1"/>
</dbReference>
<accession>A0A0B6ADH4</accession>
<dbReference type="Gene3D" id="3.40.50.2300">
    <property type="match status" value="2"/>
</dbReference>
<dbReference type="Pfam" id="PF13377">
    <property type="entry name" value="Peripla_BP_3"/>
    <property type="match status" value="1"/>
</dbReference>
<dbReference type="Pfam" id="PF00356">
    <property type="entry name" value="LacI"/>
    <property type="match status" value="1"/>
</dbReference>
<dbReference type="PROSITE" id="PS00356">
    <property type="entry name" value="HTH_LACI_1"/>
    <property type="match status" value="1"/>
</dbReference>
<evidence type="ECO:0000256" key="3">
    <source>
        <dbReference type="ARBA" id="ARBA00023163"/>
    </source>
</evidence>
<dbReference type="InterPro" id="IPR010982">
    <property type="entry name" value="Lambda_DNA-bd_dom_sf"/>
</dbReference>